<dbReference type="Gene3D" id="3.40.50.300">
    <property type="entry name" value="P-loop containing nucleotide triphosphate hydrolases"/>
    <property type="match status" value="1"/>
</dbReference>
<comment type="caution">
    <text evidence="2">The sequence shown here is derived from an EMBL/GenBank/DDBJ whole genome shotgun (WGS) entry which is preliminary data.</text>
</comment>
<name>A0A1G2MC04_9BACT</name>
<proteinExistence type="predicted"/>
<organism evidence="2 3">
    <name type="scientific">Candidatus Taylorbacteria bacterium RIFCSPHIGHO2_02_49_25</name>
    <dbReference type="NCBI Taxonomy" id="1802305"/>
    <lineage>
        <taxon>Bacteria</taxon>
        <taxon>Candidatus Tayloriibacteriota</taxon>
    </lineage>
</organism>
<protein>
    <recommendedName>
        <fullName evidence="1">NadR/Ttd14 AAA domain-containing protein</fullName>
    </recommendedName>
</protein>
<dbReference type="SUPFAM" id="SSF52540">
    <property type="entry name" value="P-loop containing nucleoside triphosphate hydrolases"/>
    <property type="match status" value="1"/>
</dbReference>
<sequence>MSESKWYVITGVFSSGKTTVLEQLIKAGYRAVPEATRVLIDEEMAQGRSVAEIRSNEGDFQRRVTKQKLETEAMLPLEEIVFLDRAMPDSIAYYQLHGLNPQEARVVCRRGLYRRVFFMEPVAFVKDYARTESPEVIERLNVLLKEAYEQLGYEVITVPAVSVAERVRFILERL</sequence>
<feature type="domain" description="NadR/Ttd14 AAA" evidence="1">
    <location>
        <begin position="7"/>
        <end position="166"/>
    </location>
</feature>
<evidence type="ECO:0000313" key="3">
    <source>
        <dbReference type="Proteomes" id="UP000176493"/>
    </source>
</evidence>
<accession>A0A1G2MC04</accession>
<reference evidence="2 3" key="1">
    <citation type="journal article" date="2016" name="Nat. Commun.">
        <title>Thousands of microbial genomes shed light on interconnected biogeochemical processes in an aquifer system.</title>
        <authorList>
            <person name="Anantharaman K."/>
            <person name="Brown C.T."/>
            <person name="Hug L.A."/>
            <person name="Sharon I."/>
            <person name="Castelle C.J."/>
            <person name="Probst A.J."/>
            <person name="Thomas B.C."/>
            <person name="Singh A."/>
            <person name="Wilkins M.J."/>
            <person name="Karaoz U."/>
            <person name="Brodie E.L."/>
            <person name="Williams K.H."/>
            <person name="Hubbard S.S."/>
            <person name="Banfield J.F."/>
        </authorList>
    </citation>
    <scope>NUCLEOTIDE SEQUENCE [LARGE SCALE GENOMIC DNA]</scope>
</reference>
<dbReference type="InterPro" id="IPR027417">
    <property type="entry name" value="P-loop_NTPase"/>
</dbReference>
<dbReference type="Proteomes" id="UP000176493">
    <property type="component" value="Unassembled WGS sequence"/>
</dbReference>
<evidence type="ECO:0000259" key="1">
    <source>
        <dbReference type="Pfam" id="PF13521"/>
    </source>
</evidence>
<evidence type="ECO:0000313" key="2">
    <source>
        <dbReference type="EMBL" id="OHA21427.1"/>
    </source>
</evidence>
<dbReference type="InterPro" id="IPR038727">
    <property type="entry name" value="NadR/Ttd14_AAA_dom"/>
</dbReference>
<dbReference type="EMBL" id="MHRJ01000045">
    <property type="protein sequence ID" value="OHA21427.1"/>
    <property type="molecule type" value="Genomic_DNA"/>
</dbReference>
<dbReference type="Pfam" id="PF13521">
    <property type="entry name" value="AAA_28"/>
    <property type="match status" value="1"/>
</dbReference>
<gene>
    <name evidence="2" type="ORF">A2W52_02625</name>
</gene>
<dbReference type="AlphaFoldDB" id="A0A1G2MC04"/>